<dbReference type="Proteomes" id="UP001042704">
    <property type="component" value="Chromosome"/>
</dbReference>
<protein>
    <submittedName>
        <fullName evidence="1">Uncharacterized protein</fullName>
    </submittedName>
</protein>
<evidence type="ECO:0000313" key="1">
    <source>
        <dbReference type="EMBL" id="QSZ66409.1"/>
    </source>
</evidence>
<dbReference type="Gene3D" id="3.60.60.10">
    <property type="entry name" value="Penicillin V Acylase, Chain A"/>
    <property type="match status" value="1"/>
</dbReference>
<dbReference type="KEGG" id="maqe:RJ40_02285"/>
<keyword evidence="2" id="KW-1185">Reference proteome</keyword>
<evidence type="ECO:0000313" key="2">
    <source>
        <dbReference type="Proteomes" id="UP001042704"/>
    </source>
</evidence>
<name>A0A8A3S3F8_9EURY</name>
<dbReference type="AlphaFoldDB" id="A0A8A3S3F8"/>
<proteinExistence type="predicted"/>
<gene>
    <name evidence="1" type="ORF">RJ40_02285</name>
</gene>
<dbReference type="RefSeq" id="WP_265581742.1">
    <property type="nucleotide sequence ID" value="NZ_CP036172.1"/>
</dbReference>
<organism evidence="1 2">
    <name type="scientific">Methanofollis aquaemaris</name>
    <dbReference type="NCBI Taxonomy" id="126734"/>
    <lineage>
        <taxon>Archaea</taxon>
        <taxon>Methanobacteriati</taxon>
        <taxon>Methanobacteriota</taxon>
        <taxon>Stenosarchaea group</taxon>
        <taxon>Methanomicrobia</taxon>
        <taxon>Methanomicrobiales</taxon>
        <taxon>Methanomicrobiaceae</taxon>
        <taxon>Methanofollis</taxon>
    </lineage>
</organism>
<accession>A0A8A3S3F8</accession>
<dbReference type="EMBL" id="CP036172">
    <property type="protein sequence ID" value="QSZ66409.1"/>
    <property type="molecule type" value="Genomic_DNA"/>
</dbReference>
<sequence>MDPGKNVSHGMELLALLSVLFLLFISSGCTTTGQTQASVAGTVTGDYTAGPVYVVALDADRYGPPDIRVMETGEHPEQSEYVTAFTALAAPGAFRIEGLPAGNYTLYAWADTDDNGWIDHAAYRDPTGWHSSGERLGPGTISLAQGDSLRDVGIRLVAPSAYPAELNISVGEGGGRLTVMKGRPVLQLYGTPDERAYAMGYLAGPQIKDWIEYVLLETFYPSAEEYDDIFIPYLKAHMTGVLAGRGDEFDAVIDGMEARGVDLYSDALGRNLTREDILAENAYSFLLYFRLYGLAMGDLNLGNNSVQDGGLSPHLCSSAIAWGNRTENDELGGGVIHGKNMDGETDLRKVTVNSLLIVASEPPAGSGQKRVVGFDWPGFIGTFNGMNEDGLVLVPHSSPSVPAWNETDLLPYVLLYMDTLRGESSVDGAWEYWQTMNRTRTGGHNAGVSMPYLNSSGSAAVCFEADSYGGAERKAGFIEPGDPFSLIITNNFYQYQGANPEAVSKVHGYHETIEPGDYRYLAMLDLFNQYEEEDRTIGTPEMIALMQVASTSEEYQGITEYTFIAYPDRGAFAVATEDLVNHTLDAPFAPFTRYSFEEVFG</sequence>
<reference evidence="1" key="1">
    <citation type="journal article" date="2001" name="Int. J. Syst. Evol. Microbiol.">
        <title>Methanofollis aquaemaris sp. nov., a methanogen isolated from an aquaculture fish pond.</title>
        <authorList>
            <person name="Lai M.C."/>
            <person name="Chen S.C."/>
        </authorList>
    </citation>
    <scope>NUCLEOTIDE SEQUENCE</scope>
    <source>
        <strain evidence="1">N2F9704</strain>
    </source>
</reference>
<reference evidence="1" key="2">
    <citation type="submission" date="2019-02" db="EMBL/GenBank/DDBJ databases">
        <authorList>
            <person name="Chen S.-C."/>
            <person name="Chien H.-H."/>
            <person name="Lai M.-C."/>
        </authorList>
    </citation>
    <scope>NUCLEOTIDE SEQUENCE</scope>
    <source>
        <strain evidence="1">N2F9704</strain>
    </source>
</reference>
<dbReference type="PROSITE" id="PS51257">
    <property type="entry name" value="PROKAR_LIPOPROTEIN"/>
    <property type="match status" value="1"/>
</dbReference>
<dbReference type="GeneID" id="76423150"/>